<dbReference type="SUPFAM" id="SSF52540">
    <property type="entry name" value="P-loop containing nucleoside triphosphate hydrolases"/>
    <property type="match status" value="2"/>
</dbReference>
<dbReference type="GO" id="GO:0140359">
    <property type="term" value="F:ABC-type transporter activity"/>
    <property type="evidence" value="ECO:0007669"/>
    <property type="project" value="InterPro"/>
</dbReference>
<gene>
    <name evidence="12" type="ORF">E8E12_009296</name>
</gene>
<evidence type="ECO:0000256" key="5">
    <source>
        <dbReference type="ARBA" id="ARBA00022737"/>
    </source>
</evidence>
<protein>
    <recommendedName>
        <fullName evidence="11">ABC transporter domain-containing protein</fullName>
    </recommendedName>
</protein>
<keyword evidence="3" id="KW-0813">Transport</keyword>
<keyword evidence="5" id="KW-0677">Repeat</keyword>
<dbReference type="InterPro" id="IPR003439">
    <property type="entry name" value="ABC_transporter-like_ATP-bd"/>
</dbReference>
<evidence type="ECO:0000256" key="6">
    <source>
        <dbReference type="ARBA" id="ARBA00022741"/>
    </source>
</evidence>
<feature type="transmembrane region" description="Helical" evidence="10">
    <location>
        <begin position="1405"/>
        <end position="1424"/>
    </location>
</feature>
<evidence type="ECO:0000313" key="13">
    <source>
        <dbReference type="Proteomes" id="UP000758155"/>
    </source>
</evidence>
<feature type="transmembrane region" description="Helical" evidence="10">
    <location>
        <begin position="638"/>
        <end position="660"/>
    </location>
</feature>
<dbReference type="FunFam" id="3.40.50.300:FF:001345">
    <property type="entry name" value="Related to ABC transporter"/>
    <property type="match status" value="1"/>
</dbReference>
<proteinExistence type="inferred from homology"/>
<keyword evidence="7" id="KW-0067">ATP-binding</keyword>
<dbReference type="PROSITE" id="PS00211">
    <property type="entry name" value="ABC_TRANSPORTER_1"/>
    <property type="match status" value="1"/>
</dbReference>
<feature type="transmembrane region" description="Helical" evidence="10">
    <location>
        <begin position="1487"/>
        <end position="1505"/>
    </location>
</feature>
<dbReference type="SMART" id="SM00382">
    <property type="entry name" value="AAA"/>
    <property type="match status" value="2"/>
</dbReference>
<organism evidence="12 13">
    <name type="scientific">Didymella heteroderae</name>
    <dbReference type="NCBI Taxonomy" id="1769908"/>
    <lineage>
        <taxon>Eukaryota</taxon>
        <taxon>Fungi</taxon>
        <taxon>Dikarya</taxon>
        <taxon>Ascomycota</taxon>
        <taxon>Pezizomycotina</taxon>
        <taxon>Dothideomycetes</taxon>
        <taxon>Pleosporomycetidae</taxon>
        <taxon>Pleosporales</taxon>
        <taxon>Pleosporineae</taxon>
        <taxon>Didymellaceae</taxon>
        <taxon>Didymella</taxon>
    </lineage>
</organism>
<evidence type="ECO:0000256" key="2">
    <source>
        <dbReference type="ARBA" id="ARBA00008869"/>
    </source>
</evidence>
<dbReference type="InterPro" id="IPR003593">
    <property type="entry name" value="AAA+_ATPase"/>
</dbReference>
<evidence type="ECO:0000256" key="1">
    <source>
        <dbReference type="ARBA" id="ARBA00004141"/>
    </source>
</evidence>
<evidence type="ECO:0000259" key="11">
    <source>
        <dbReference type="PROSITE" id="PS50893"/>
    </source>
</evidence>
<dbReference type="Pfam" id="PF00005">
    <property type="entry name" value="ABC_tran"/>
    <property type="match status" value="2"/>
</dbReference>
<feature type="transmembrane region" description="Helical" evidence="10">
    <location>
        <begin position="12"/>
        <end position="31"/>
    </location>
</feature>
<dbReference type="PROSITE" id="PS50893">
    <property type="entry name" value="ABC_TRANSPORTER_2"/>
    <property type="match status" value="2"/>
</dbReference>
<keyword evidence="8 10" id="KW-1133">Transmembrane helix</keyword>
<feature type="transmembrane region" description="Helical" evidence="10">
    <location>
        <begin position="1090"/>
        <end position="1111"/>
    </location>
</feature>
<accession>A0A9P4WTN1</accession>
<evidence type="ECO:0000256" key="4">
    <source>
        <dbReference type="ARBA" id="ARBA00022692"/>
    </source>
</evidence>
<dbReference type="GO" id="GO:0005319">
    <property type="term" value="F:lipid transporter activity"/>
    <property type="evidence" value="ECO:0007669"/>
    <property type="project" value="TreeGrafter"/>
</dbReference>
<dbReference type="OrthoDB" id="8061355at2759"/>
<keyword evidence="13" id="KW-1185">Reference proteome</keyword>
<evidence type="ECO:0000256" key="9">
    <source>
        <dbReference type="ARBA" id="ARBA00023136"/>
    </source>
</evidence>
<feature type="transmembrane region" description="Helical" evidence="10">
    <location>
        <begin position="1444"/>
        <end position="1466"/>
    </location>
</feature>
<evidence type="ECO:0000256" key="7">
    <source>
        <dbReference type="ARBA" id="ARBA00022840"/>
    </source>
</evidence>
<dbReference type="EMBL" id="SWKV01000020">
    <property type="protein sequence ID" value="KAF3041594.1"/>
    <property type="molecule type" value="Genomic_DNA"/>
</dbReference>
<dbReference type="GO" id="GO:0016020">
    <property type="term" value="C:membrane"/>
    <property type="evidence" value="ECO:0007669"/>
    <property type="project" value="UniProtKB-SubCell"/>
</dbReference>
<dbReference type="InterPro" id="IPR017871">
    <property type="entry name" value="ABC_transporter-like_CS"/>
</dbReference>
<reference evidence="12" key="1">
    <citation type="submission" date="2019-04" db="EMBL/GenBank/DDBJ databases">
        <title>Sequencing of skin fungus with MAO and IRED activity.</title>
        <authorList>
            <person name="Marsaioli A.J."/>
            <person name="Bonatto J.M.C."/>
            <person name="Reis Junior O."/>
        </authorList>
    </citation>
    <scope>NUCLEOTIDE SEQUENCE</scope>
    <source>
        <strain evidence="12">28M1</strain>
    </source>
</reference>
<evidence type="ECO:0000256" key="3">
    <source>
        <dbReference type="ARBA" id="ARBA00022448"/>
    </source>
</evidence>
<feature type="domain" description="ABC transporter" evidence="11">
    <location>
        <begin position="744"/>
        <end position="962"/>
    </location>
</feature>
<dbReference type="InterPro" id="IPR027417">
    <property type="entry name" value="P-loop_NTPase"/>
</dbReference>
<feature type="transmembrane region" description="Helical" evidence="10">
    <location>
        <begin position="687"/>
        <end position="711"/>
    </location>
</feature>
<dbReference type="InterPro" id="IPR026082">
    <property type="entry name" value="ABCA"/>
</dbReference>
<sequence>MLRITPRRILKAALLASCFLSIVLPTLWLALPFTPISTEERVAYIQSTLAAGKPIIAAWDPKPLKRTDSRALDTNWCIDCTSVLFHWQFVSLNDKVNILLAPHKHPRDYWARDRPFELESEFLRAVIWNECAAGDNGTWSPFFVDLWGPPSWPMMVPAGQEDKQLSQGWFHEIDRHLIQHEFMKQETEVDLRPVIPKPGVVEFWRGAAVDRAFDGTSDGWADPLNKPDIFKDHSRTPEIYAQLRKSERDIDLVAAFQAPRNPGIRDVEVHELKGDLASRTWPTRQKLIHCLPLFIVKPVTLFKAADDLFAPYFAGLLVILFIAFTLFILRSLQAGLAASQGQDIVGFVDNGMKGGDVSSVIDSLSQKVRAAGKTTKLYNDTWDLAIDCRTDDKGTTPCYGAVVFFSSPKQGTNISSPGNWNYTIRASSGGNIDIRTTTNSMEQDMLPLQRALDEEIIAQSDSNDKTQLPADLQVIAFTDQDQDALADSRNATYLSLSIYIFGPLFAFCLVEIVYHMTSFVSRERELGMSGLIDTMIPGGSNIRGRVARQVATYISFATIYFPSWLAVGIVLSVVVYPKFSRNMPLGFTILSGFALTGFSLFGASFFKKAQLSGSIMIVIAVVFAILPVVLFQQTKVACGILSFLCPTANFTYFITGVGTFEAAGKPISMMKLAQEGYLIDSYRMPLYIHWIFLIIHILVFPVLAFATEHLLFSTASKHRQFAAPVKTGDATVTLSGFGKTYRPGFFARVFKRRKAVHAVTSLDFKALPGQILCLLGPNGSGKSTTLNCIAGFQKISSGSISIDSTGGLGYAPQHNVIWPELTVREHVKIFSDLKCLAAVNDEVVNSLVKGVDLLGKLPAKAKTLSGGQKRKLQLAMMFAGGSTVCCVDEVSTGLDPISRRRIWEILLAERSRRTIIMTTHFLDEADYLADDIAIMYKGALRASGTSASLKHAYGNGYTVKLPYQTDVDINTSAPVEKEQSRLLTVYRVPTGVVAAELVDQLERNGLRDYQLSGPTMEELFMKITGDSILPAEKKPEDKSDDGSTAELKAHNVAITASDVDYELSEGRPISAFQQWWFLIGKRLYIFKRRWIPYFVAIAFALVGAGVAPLLIKSYNKPMDCPTPADLVSDYTYRNDFGNSYYSYAYIYPGYEEQRRKYVYGPASGLNESRLALMADVYSKNHTQSYSADYAPGYSNSTEVLQRMILVDTYEEFSDAIKQNWQNQSSMYTTFGDSPSTTLYGGIWMGNDSSEPTVMVNIRQGYKVNQLMNFYTVMASGVGISSSYYEFASTTIPTLYDTKALIFIIYYGLIMACYPAFFALYPTNERISNVRSMQYSNGIRPIPLWLSHLSFDGIWVIVISAVATALLAVSTPVWHGMGLVFVVLLLYGIVCALLSYNISMFAKNAIAAWFMIALGQVILYFAYFGGLIGIQSSTPYADLEYSMNALFFGLGIISPVVSLERALFIGLQQFGLMCNGHPDGSIYMYGGPILYLAIQVVLLFALLLWWDSGFVFPSMRSHTQISDTEATEMFNADLMNERKRMASPNTDLRVEDVSRKFGKNLAVDNVTFGVQSSEIFALLGPNGAGKSTIISMIRGDVKPSTSGSKIDVAGHSVLTSAVAARASLGVCPQFDSADALTVKETLRFFAKIRGVKDIDHNVSTVISVCGIKQWRDQLAQKLSGGTKRKLSLAVALVGNPRVLILDEPSSALDANAKRTLWRCLQTVAKRRAVLLTTHSMEEADALADRIGIVSSRMLALSGREELKKRAGDAYHIHIVSRSAPRTTPQELQAMKDWVVGTFPSANISRETQGGQVRFEMPVEGHDTASLIRTLEGAKDRLGVEFYSIGKATLDEVFEKIVGRHDDKEVQ</sequence>
<evidence type="ECO:0000256" key="10">
    <source>
        <dbReference type="SAM" id="Phobius"/>
    </source>
</evidence>
<feature type="transmembrane region" description="Helical" evidence="10">
    <location>
        <begin position="583"/>
        <end position="605"/>
    </location>
</feature>
<dbReference type="GO" id="GO:0016887">
    <property type="term" value="F:ATP hydrolysis activity"/>
    <property type="evidence" value="ECO:0007669"/>
    <property type="project" value="InterPro"/>
</dbReference>
<dbReference type="InterPro" id="IPR013525">
    <property type="entry name" value="ABC2_TM"/>
</dbReference>
<dbReference type="Gene3D" id="3.40.50.300">
    <property type="entry name" value="P-loop containing nucleotide triphosphate hydrolases"/>
    <property type="match status" value="2"/>
</dbReference>
<evidence type="ECO:0000313" key="12">
    <source>
        <dbReference type="EMBL" id="KAF3041594.1"/>
    </source>
</evidence>
<keyword evidence="9 10" id="KW-0472">Membrane</keyword>
<feature type="transmembrane region" description="Helical" evidence="10">
    <location>
        <begin position="611"/>
        <end position="631"/>
    </location>
</feature>
<feature type="transmembrane region" description="Helical" evidence="10">
    <location>
        <begin position="496"/>
        <end position="516"/>
    </location>
</feature>
<dbReference type="Proteomes" id="UP000758155">
    <property type="component" value="Unassembled WGS sequence"/>
</dbReference>
<dbReference type="GO" id="GO:0005524">
    <property type="term" value="F:ATP binding"/>
    <property type="evidence" value="ECO:0007669"/>
    <property type="project" value="UniProtKB-KW"/>
</dbReference>
<dbReference type="PANTHER" id="PTHR19229:SF36">
    <property type="entry name" value="ATP-BINDING CASSETTE SUB-FAMILY A MEMBER 2"/>
    <property type="match status" value="1"/>
</dbReference>
<keyword evidence="6" id="KW-0547">Nucleotide-binding</keyword>
<keyword evidence="4 10" id="KW-0812">Transmembrane</keyword>
<feature type="domain" description="ABC transporter" evidence="11">
    <location>
        <begin position="1547"/>
        <end position="1775"/>
    </location>
</feature>
<feature type="transmembrane region" description="Helical" evidence="10">
    <location>
        <begin position="309"/>
        <end position="329"/>
    </location>
</feature>
<dbReference type="PANTHER" id="PTHR19229">
    <property type="entry name" value="ATP-BINDING CASSETTE TRANSPORTER SUBFAMILY A ABCA"/>
    <property type="match status" value="1"/>
</dbReference>
<dbReference type="CDD" id="cd03263">
    <property type="entry name" value="ABC_subfamily_A"/>
    <property type="match status" value="2"/>
</dbReference>
<feature type="transmembrane region" description="Helical" evidence="10">
    <location>
        <begin position="1299"/>
        <end position="1320"/>
    </location>
</feature>
<comment type="similarity">
    <text evidence="2">Belongs to the ABC transporter superfamily. ABCA family.</text>
</comment>
<comment type="caution">
    <text evidence="12">The sequence shown here is derived from an EMBL/GenBank/DDBJ whole genome shotgun (WGS) entry which is preliminary data.</text>
</comment>
<name>A0A9P4WTN1_9PLEO</name>
<dbReference type="Pfam" id="PF12698">
    <property type="entry name" value="ABC2_membrane_3"/>
    <property type="match status" value="1"/>
</dbReference>
<evidence type="ECO:0000256" key="8">
    <source>
        <dbReference type="ARBA" id="ARBA00022989"/>
    </source>
</evidence>
<feature type="transmembrane region" description="Helical" evidence="10">
    <location>
        <begin position="1372"/>
        <end position="1393"/>
    </location>
</feature>
<feature type="transmembrane region" description="Helical" evidence="10">
    <location>
        <begin position="1341"/>
        <end position="1366"/>
    </location>
</feature>
<comment type="subcellular location">
    <subcellularLocation>
        <location evidence="1">Membrane</location>
        <topology evidence="1">Multi-pass membrane protein</topology>
    </subcellularLocation>
</comment>
<feature type="transmembrane region" description="Helical" evidence="10">
    <location>
        <begin position="553"/>
        <end position="576"/>
    </location>
</feature>